<dbReference type="Gene3D" id="1.20.1290.10">
    <property type="entry name" value="AhpD-like"/>
    <property type="match status" value="1"/>
</dbReference>
<name>A0A7X5VGI6_9ACTN</name>
<dbReference type="GO" id="GO:0051920">
    <property type="term" value="F:peroxiredoxin activity"/>
    <property type="evidence" value="ECO:0007669"/>
    <property type="project" value="InterPro"/>
</dbReference>
<keyword evidence="2" id="KW-0560">Oxidoreductase</keyword>
<evidence type="ECO:0000259" key="1">
    <source>
        <dbReference type="Pfam" id="PF02627"/>
    </source>
</evidence>
<accession>A0A7X5VGI6</accession>
<comment type="caution">
    <text evidence="2">The sequence shown here is derived from an EMBL/GenBank/DDBJ whole genome shotgun (WGS) entry which is preliminary data.</text>
</comment>
<dbReference type="Pfam" id="PF02627">
    <property type="entry name" value="CMD"/>
    <property type="match status" value="1"/>
</dbReference>
<reference evidence="2 3" key="1">
    <citation type="submission" date="2020-03" db="EMBL/GenBank/DDBJ databases">
        <title>Sequencing the genomes of 1000 actinobacteria strains.</title>
        <authorList>
            <person name="Klenk H.-P."/>
        </authorList>
    </citation>
    <scope>NUCLEOTIDE SEQUENCE [LARGE SCALE GENOMIC DNA]</scope>
    <source>
        <strain evidence="2 3">DSM 45490</strain>
    </source>
</reference>
<dbReference type="EMBL" id="JAASRO010000001">
    <property type="protein sequence ID" value="NIK60082.1"/>
    <property type="molecule type" value="Genomic_DNA"/>
</dbReference>
<dbReference type="PANTHER" id="PTHR34846">
    <property type="entry name" value="4-CARBOXYMUCONOLACTONE DECARBOXYLASE FAMILY PROTEIN (AFU_ORTHOLOGUE AFUA_6G11590)"/>
    <property type="match status" value="1"/>
</dbReference>
<evidence type="ECO:0000313" key="3">
    <source>
        <dbReference type="Proteomes" id="UP000555407"/>
    </source>
</evidence>
<proteinExistence type="predicted"/>
<dbReference type="PANTHER" id="PTHR34846:SF7">
    <property type="entry name" value="BLL7811 PROTEIN"/>
    <property type="match status" value="1"/>
</dbReference>
<keyword evidence="3" id="KW-1185">Reference proteome</keyword>
<dbReference type="Proteomes" id="UP000555407">
    <property type="component" value="Unassembled WGS sequence"/>
</dbReference>
<dbReference type="InterPro" id="IPR004675">
    <property type="entry name" value="AhpD_core"/>
</dbReference>
<dbReference type="SUPFAM" id="SSF69118">
    <property type="entry name" value="AhpD-like"/>
    <property type="match status" value="1"/>
</dbReference>
<keyword evidence="2" id="KW-0575">Peroxidase</keyword>
<sequence length="158" mass="16841">MDARLDLFTNPVLGKFIKHVNAAAGVATSAGVPLGTLELMELRISQINGCAVCVDMHAKELAHHGETTVRINLVATWREATVFTEAERAALALAEAGTRLADAAGGVPDEVWLEATKHYDEEQLAALVAVIAGINTWNRLNIITAQPATGEYVPGQWG</sequence>
<dbReference type="RefSeq" id="WP_167212865.1">
    <property type="nucleotide sequence ID" value="NZ_JAASRO010000001.1"/>
</dbReference>
<gene>
    <name evidence="2" type="ORF">BJY22_005799</name>
</gene>
<dbReference type="AlphaFoldDB" id="A0A7X5VGI6"/>
<organism evidence="2 3">
    <name type="scientific">Kribbella shirazensis</name>
    <dbReference type="NCBI Taxonomy" id="1105143"/>
    <lineage>
        <taxon>Bacteria</taxon>
        <taxon>Bacillati</taxon>
        <taxon>Actinomycetota</taxon>
        <taxon>Actinomycetes</taxon>
        <taxon>Propionibacteriales</taxon>
        <taxon>Kribbellaceae</taxon>
        <taxon>Kribbella</taxon>
    </lineage>
</organism>
<feature type="domain" description="Carboxymuconolactone decarboxylase-like" evidence="1">
    <location>
        <begin position="24"/>
        <end position="96"/>
    </location>
</feature>
<dbReference type="NCBIfam" id="TIGR00778">
    <property type="entry name" value="ahpD_dom"/>
    <property type="match status" value="1"/>
</dbReference>
<dbReference type="InterPro" id="IPR003779">
    <property type="entry name" value="CMD-like"/>
</dbReference>
<protein>
    <submittedName>
        <fullName evidence="2">AhpD family alkylhydroperoxidase</fullName>
    </submittedName>
</protein>
<dbReference type="InterPro" id="IPR029032">
    <property type="entry name" value="AhpD-like"/>
</dbReference>
<evidence type="ECO:0000313" key="2">
    <source>
        <dbReference type="EMBL" id="NIK60082.1"/>
    </source>
</evidence>